<dbReference type="GO" id="GO:0031593">
    <property type="term" value="F:polyubiquitin modification-dependent protein binding"/>
    <property type="evidence" value="ECO:0007669"/>
    <property type="project" value="TreeGrafter"/>
</dbReference>
<protein>
    <recommendedName>
        <fullName evidence="2">Ubiquitin-like domain-containing protein</fullName>
    </recommendedName>
</protein>
<dbReference type="Gene3D" id="3.10.20.90">
    <property type="entry name" value="Phosphatidylinositol 3-kinase Catalytic Subunit, Chain A, domain 1"/>
    <property type="match status" value="1"/>
</dbReference>
<dbReference type="Pfam" id="PF00240">
    <property type="entry name" value="ubiquitin"/>
    <property type="match status" value="1"/>
</dbReference>
<evidence type="ECO:0000313" key="3">
    <source>
        <dbReference type="EMBL" id="CAD1832112.1"/>
    </source>
</evidence>
<dbReference type="GO" id="GO:0070628">
    <property type="term" value="F:proteasome binding"/>
    <property type="evidence" value="ECO:0007669"/>
    <property type="project" value="TreeGrafter"/>
</dbReference>
<dbReference type="AlphaFoldDB" id="A0A6V7PMJ2"/>
<gene>
    <name evidence="3" type="ORF">CB5_LOCUS15323</name>
</gene>
<dbReference type="PANTHER" id="PTHR10621">
    <property type="entry name" value="UV EXCISION REPAIR PROTEIN RAD23"/>
    <property type="match status" value="1"/>
</dbReference>
<dbReference type="PROSITE" id="PS50053">
    <property type="entry name" value="UBIQUITIN_2"/>
    <property type="match status" value="1"/>
</dbReference>
<proteinExistence type="predicted"/>
<dbReference type="GO" id="GO:0043130">
    <property type="term" value="F:ubiquitin binding"/>
    <property type="evidence" value="ECO:0007669"/>
    <property type="project" value="TreeGrafter"/>
</dbReference>
<name>A0A6V7PMJ2_ANACO</name>
<dbReference type="GO" id="GO:0043161">
    <property type="term" value="P:proteasome-mediated ubiquitin-dependent protein catabolic process"/>
    <property type="evidence" value="ECO:0007669"/>
    <property type="project" value="TreeGrafter"/>
</dbReference>
<dbReference type="EMBL" id="LR862149">
    <property type="protein sequence ID" value="CAD1832112.1"/>
    <property type="molecule type" value="Genomic_DNA"/>
</dbReference>
<dbReference type="GO" id="GO:0005829">
    <property type="term" value="C:cytosol"/>
    <property type="evidence" value="ECO:0007669"/>
    <property type="project" value="TreeGrafter"/>
</dbReference>
<dbReference type="InterPro" id="IPR019956">
    <property type="entry name" value="Ubiquitin_dom"/>
</dbReference>
<reference evidence="3" key="1">
    <citation type="submission" date="2020-07" db="EMBL/GenBank/DDBJ databases">
        <authorList>
            <person name="Lin J."/>
        </authorList>
    </citation>
    <scope>NUCLEOTIDE SEQUENCE</scope>
</reference>
<feature type="domain" description="Ubiquitin-like" evidence="2">
    <location>
        <begin position="1"/>
        <end position="76"/>
    </location>
</feature>
<dbReference type="GO" id="GO:0005654">
    <property type="term" value="C:nucleoplasm"/>
    <property type="evidence" value="ECO:0007669"/>
    <property type="project" value="TreeGrafter"/>
</dbReference>
<dbReference type="InterPro" id="IPR029071">
    <property type="entry name" value="Ubiquitin-like_domsf"/>
</dbReference>
<accession>A0A6V7PMJ2</accession>
<dbReference type="CDD" id="cd17039">
    <property type="entry name" value="Ubl_ubiquitin_like"/>
    <property type="match status" value="1"/>
</dbReference>
<dbReference type="SUPFAM" id="SSF54236">
    <property type="entry name" value="Ubiquitin-like"/>
    <property type="match status" value="2"/>
</dbReference>
<dbReference type="PRINTS" id="PR00348">
    <property type="entry name" value="UBIQUITIN"/>
</dbReference>
<dbReference type="SMART" id="SM00213">
    <property type="entry name" value="UBQ"/>
    <property type="match status" value="1"/>
</dbReference>
<dbReference type="InterPro" id="IPR000626">
    <property type="entry name" value="Ubiquitin-like_dom"/>
</dbReference>
<dbReference type="PANTHER" id="PTHR10621:SF38">
    <property type="entry name" value="UBIQUITIN DOMAIN-CONTAINING PROTEIN 7SL RNA1-RELATED"/>
    <property type="match status" value="1"/>
</dbReference>
<feature type="region of interest" description="Disordered" evidence="1">
    <location>
        <begin position="74"/>
        <end position="94"/>
    </location>
</feature>
<organism evidence="3">
    <name type="scientific">Ananas comosus var. bracteatus</name>
    <name type="common">red pineapple</name>
    <dbReference type="NCBI Taxonomy" id="296719"/>
    <lineage>
        <taxon>Eukaryota</taxon>
        <taxon>Viridiplantae</taxon>
        <taxon>Streptophyta</taxon>
        <taxon>Embryophyta</taxon>
        <taxon>Tracheophyta</taxon>
        <taxon>Spermatophyta</taxon>
        <taxon>Magnoliopsida</taxon>
        <taxon>Liliopsida</taxon>
        <taxon>Poales</taxon>
        <taxon>Bromeliaceae</taxon>
        <taxon>Bromelioideae</taxon>
        <taxon>Ananas</taxon>
    </lineage>
</organism>
<sequence length="180" mass="20503">MDVNFVTSAGETFTIEIGYFDTVLEMKEKIEKYKGYPVTSQKLIFNGHYLLNDRDTEHYEILQGSTVQLVITNPGLGPQRTPPPASSSPATRARRKLNLPVESMNGSLVIHVEMEEHSKVGLLRDELRRAYAMINLNVPDKYFFVHNKEVMNEDYSFHQHNVKDGDVIKVFEGKATHGHP</sequence>
<evidence type="ECO:0000259" key="2">
    <source>
        <dbReference type="PROSITE" id="PS50053"/>
    </source>
</evidence>
<evidence type="ECO:0000256" key="1">
    <source>
        <dbReference type="SAM" id="MobiDB-lite"/>
    </source>
</evidence>